<reference evidence="4" key="1">
    <citation type="submission" date="2020-05" db="EMBL/GenBank/DDBJ databases">
        <authorList>
            <person name="Chiriac C."/>
            <person name="Salcher M."/>
            <person name="Ghai R."/>
            <person name="Kavagutti S V."/>
        </authorList>
    </citation>
    <scope>NUCLEOTIDE SEQUENCE</scope>
</reference>
<gene>
    <name evidence="3" type="ORF">UFOVP1146_341</name>
    <name evidence="4" type="ORF">UFOVP1638_224</name>
    <name evidence="1" type="ORF">UFOVP812_254</name>
    <name evidence="2" type="ORF">UFOVP818_311</name>
</gene>
<name>A0A6J5T1Z3_9CAUD</name>
<evidence type="ECO:0000313" key="4">
    <source>
        <dbReference type="EMBL" id="CAB4221246.1"/>
    </source>
</evidence>
<dbReference type="EMBL" id="LR796776">
    <property type="protein sequence ID" value="CAB4165775.1"/>
    <property type="molecule type" value="Genomic_DNA"/>
</dbReference>
<evidence type="ECO:0000313" key="1">
    <source>
        <dbReference type="EMBL" id="CAB4163985.1"/>
    </source>
</evidence>
<protein>
    <submittedName>
        <fullName evidence="4">Uncharacterized protein</fullName>
    </submittedName>
</protein>
<proteinExistence type="predicted"/>
<evidence type="ECO:0000313" key="2">
    <source>
        <dbReference type="EMBL" id="CAB4165775.1"/>
    </source>
</evidence>
<dbReference type="EMBL" id="LR797099">
    <property type="protein sequence ID" value="CAB4186995.1"/>
    <property type="molecule type" value="Genomic_DNA"/>
</dbReference>
<evidence type="ECO:0000313" key="3">
    <source>
        <dbReference type="EMBL" id="CAB4186995.1"/>
    </source>
</evidence>
<dbReference type="EMBL" id="LR796758">
    <property type="protein sequence ID" value="CAB4163985.1"/>
    <property type="molecule type" value="Genomic_DNA"/>
</dbReference>
<accession>A0A6J5T1Z3</accession>
<dbReference type="EMBL" id="LR797502">
    <property type="protein sequence ID" value="CAB4221246.1"/>
    <property type="molecule type" value="Genomic_DNA"/>
</dbReference>
<sequence>MAVQSNLCESTALEDPEGYDSYQYYDNLQLFVEGVKHYYMSRAANQCVDICRKISSTQGTADGVAAEIKTKFNL</sequence>
<organism evidence="4">
    <name type="scientific">uncultured Caudovirales phage</name>
    <dbReference type="NCBI Taxonomy" id="2100421"/>
    <lineage>
        <taxon>Viruses</taxon>
        <taxon>Duplodnaviria</taxon>
        <taxon>Heunggongvirae</taxon>
        <taxon>Uroviricota</taxon>
        <taxon>Caudoviricetes</taxon>
        <taxon>Peduoviridae</taxon>
        <taxon>Maltschvirus</taxon>
        <taxon>Maltschvirus maltsch</taxon>
    </lineage>
</organism>